<gene>
    <name evidence="5" type="ORF">SAMN04488057_1293</name>
</gene>
<dbReference type="GO" id="GO:0004601">
    <property type="term" value="F:peroxidase activity"/>
    <property type="evidence" value="ECO:0007669"/>
    <property type="project" value="UniProtKB-KW"/>
</dbReference>
<protein>
    <recommendedName>
        <fullName evidence="4">Glutathione peroxidase</fullName>
    </recommendedName>
</protein>
<evidence type="ECO:0000313" key="6">
    <source>
        <dbReference type="Proteomes" id="UP000184513"/>
    </source>
</evidence>
<dbReference type="InterPro" id="IPR000889">
    <property type="entry name" value="Glutathione_peroxidase"/>
</dbReference>
<organism evidence="5 6">
    <name type="scientific">Cyclobacterium lianum</name>
    <dbReference type="NCBI Taxonomy" id="388280"/>
    <lineage>
        <taxon>Bacteria</taxon>
        <taxon>Pseudomonadati</taxon>
        <taxon>Bacteroidota</taxon>
        <taxon>Cytophagia</taxon>
        <taxon>Cytophagales</taxon>
        <taxon>Cyclobacteriaceae</taxon>
        <taxon>Cyclobacterium</taxon>
    </lineage>
</organism>
<dbReference type="GO" id="GO:0006979">
    <property type="term" value="P:response to oxidative stress"/>
    <property type="evidence" value="ECO:0007669"/>
    <property type="project" value="InterPro"/>
</dbReference>
<dbReference type="CDD" id="cd00340">
    <property type="entry name" value="GSH_Peroxidase"/>
    <property type="match status" value="1"/>
</dbReference>
<keyword evidence="3 4" id="KW-0560">Oxidoreductase</keyword>
<comment type="similarity">
    <text evidence="1 4">Belongs to the glutathione peroxidase family.</text>
</comment>
<dbReference type="AlphaFoldDB" id="A0A1M7QVA1"/>
<dbReference type="PROSITE" id="PS00460">
    <property type="entry name" value="GLUTATHIONE_PEROXID_1"/>
    <property type="match status" value="1"/>
</dbReference>
<accession>A0A1M7QVA1</accession>
<proteinExistence type="inferred from homology"/>
<dbReference type="Proteomes" id="UP000184513">
    <property type="component" value="Unassembled WGS sequence"/>
</dbReference>
<keyword evidence="2 4" id="KW-0575">Peroxidase</keyword>
<dbReference type="SUPFAM" id="SSF52833">
    <property type="entry name" value="Thioredoxin-like"/>
    <property type="match status" value="1"/>
</dbReference>
<reference evidence="5 6" key="1">
    <citation type="submission" date="2016-11" db="EMBL/GenBank/DDBJ databases">
        <authorList>
            <person name="Jaros S."/>
            <person name="Januszkiewicz K."/>
            <person name="Wedrychowicz H."/>
        </authorList>
    </citation>
    <scope>NUCLEOTIDE SEQUENCE [LARGE SCALE GENOMIC DNA]</scope>
    <source>
        <strain evidence="5 6">CGMCC 1.6102</strain>
    </source>
</reference>
<name>A0A1M7QVA1_9BACT</name>
<evidence type="ECO:0000256" key="4">
    <source>
        <dbReference type="RuleBase" id="RU000499"/>
    </source>
</evidence>
<keyword evidence="6" id="KW-1185">Reference proteome</keyword>
<dbReference type="PRINTS" id="PR01011">
    <property type="entry name" value="GLUTPROXDASE"/>
</dbReference>
<evidence type="ECO:0000256" key="3">
    <source>
        <dbReference type="ARBA" id="ARBA00023002"/>
    </source>
</evidence>
<dbReference type="Pfam" id="PF00255">
    <property type="entry name" value="GSHPx"/>
    <property type="match status" value="1"/>
</dbReference>
<dbReference type="PROSITE" id="PS51355">
    <property type="entry name" value="GLUTATHIONE_PEROXID_3"/>
    <property type="match status" value="1"/>
</dbReference>
<dbReference type="RefSeq" id="WP_073098402.1">
    <property type="nucleotide sequence ID" value="NZ_FRCY01000029.1"/>
</dbReference>
<dbReference type="OrthoDB" id="9789406at2"/>
<dbReference type="PANTHER" id="PTHR11592">
    <property type="entry name" value="GLUTATHIONE PEROXIDASE"/>
    <property type="match status" value="1"/>
</dbReference>
<sequence>MATFKQKALRFLYPFTRIAAKIGKNGTVLNNESKTAPTVPFYEQKATLNNGKPIDFSAYSGKKVLIVNTASNCGYTGQYAELQKLHEKLGDKLAIIAFPANDFMEQEKSNDNEISQFCKVNYGVSFPIAKKGVVIKNEEQQPLYKWLTDSKANGWNNHQPDWNFSKYVIDEKGNLTNYFGPSISPLDDEFLEAVE</sequence>
<evidence type="ECO:0000256" key="1">
    <source>
        <dbReference type="ARBA" id="ARBA00006926"/>
    </source>
</evidence>
<dbReference type="STRING" id="388280.SAMN04488057_1293"/>
<dbReference type="EMBL" id="FRCY01000029">
    <property type="protein sequence ID" value="SHN35769.1"/>
    <property type="molecule type" value="Genomic_DNA"/>
</dbReference>
<dbReference type="InterPro" id="IPR036249">
    <property type="entry name" value="Thioredoxin-like_sf"/>
</dbReference>
<dbReference type="InterPro" id="IPR029759">
    <property type="entry name" value="GPX_AS"/>
</dbReference>
<dbReference type="PANTHER" id="PTHR11592:SF78">
    <property type="entry name" value="GLUTATHIONE PEROXIDASE"/>
    <property type="match status" value="1"/>
</dbReference>
<evidence type="ECO:0000313" key="5">
    <source>
        <dbReference type="EMBL" id="SHN35769.1"/>
    </source>
</evidence>
<dbReference type="Gene3D" id="3.40.30.10">
    <property type="entry name" value="Glutaredoxin"/>
    <property type="match status" value="1"/>
</dbReference>
<evidence type="ECO:0000256" key="2">
    <source>
        <dbReference type="ARBA" id="ARBA00022559"/>
    </source>
</evidence>